<evidence type="ECO:0000313" key="1">
    <source>
        <dbReference type="EMBL" id="CUN21998.1"/>
    </source>
</evidence>
<name>A0A173V7X8_9FIRM</name>
<dbReference type="Proteomes" id="UP000095597">
    <property type="component" value="Unassembled WGS sequence"/>
</dbReference>
<dbReference type="EMBL" id="QSVN01000005">
    <property type="protein sequence ID" value="RGO32983.1"/>
    <property type="molecule type" value="Genomic_DNA"/>
</dbReference>
<proteinExistence type="predicted"/>
<dbReference type="RefSeq" id="WP_006428884.1">
    <property type="nucleotide sequence ID" value="NZ_CABMEZ010000005.1"/>
</dbReference>
<reference evidence="4 6" key="2">
    <citation type="submission" date="2018-08" db="EMBL/GenBank/DDBJ databases">
        <title>A genome reference for cultivated species of the human gut microbiota.</title>
        <authorList>
            <person name="Zou Y."/>
            <person name="Xue W."/>
            <person name="Luo G."/>
        </authorList>
    </citation>
    <scope>NUCLEOTIDE SEQUENCE [LARGE SCALE GENOMIC DNA]</scope>
    <source>
        <strain evidence="4 6">OM02-16</strain>
    </source>
</reference>
<accession>A0A173V7X8</accession>
<dbReference type="EMBL" id="WWSB01000019">
    <property type="protein sequence ID" value="MZK18925.1"/>
    <property type="molecule type" value="Genomic_DNA"/>
</dbReference>
<evidence type="ECO:0000313" key="6">
    <source>
        <dbReference type="Proteomes" id="UP000261285"/>
    </source>
</evidence>
<protein>
    <submittedName>
        <fullName evidence="1">Uncharacterized protein</fullName>
    </submittedName>
</protein>
<dbReference type="EMBL" id="WWSC01000003">
    <property type="protein sequence ID" value="MZK40637.1"/>
    <property type="molecule type" value="Genomic_DNA"/>
</dbReference>
<gene>
    <name evidence="4" type="ORF">DXB16_06435</name>
    <name evidence="1" type="ORF">ERS852573_02578</name>
    <name evidence="3" type="ORF">GT528_02695</name>
    <name evidence="2" type="ORF">GT565_12620</name>
</gene>
<dbReference type="Proteomes" id="UP000446719">
    <property type="component" value="Unassembled WGS sequence"/>
</dbReference>
<evidence type="ECO:0000313" key="5">
    <source>
        <dbReference type="Proteomes" id="UP000095597"/>
    </source>
</evidence>
<dbReference type="Proteomes" id="UP000472916">
    <property type="component" value="Unassembled WGS sequence"/>
</dbReference>
<sequence length="173" mass="20075">MRTYKIRLLKCSGKDQKISAYLQLLTGLDKVMANRIVSNLPATLFDNLDEEGMEYFKEAFDFYEVEYEITPLEETCEVCGYPSRQVIVLGRIVEYYGQRNGFLQLAKKYNFETKEDLSMAPFLIRDGMDAEKAVKLQQELTNIGIRSQVIRSGSPVTERKRKKFFQRLLSSEV</sequence>
<organism evidence="1 5">
    <name type="scientific">Dorea longicatena</name>
    <dbReference type="NCBI Taxonomy" id="88431"/>
    <lineage>
        <taxon>Bacteria</taxon>
        <taxon>Bacillati</taxon>
        <taxon>Bacillota</taxon>
        <taxon>Clostridia</taxon>
        <taxon>Lachnospirales</taxon>
        <taxon>Lachnospiraceae</taxon>
        <taxon>Dorea</taxon>
    </lineage>
</organism>
<evidence type="ECO:0000313" key="3">
    <source>
        <dbReference type="EMBL" id="MZK40637.1"/>
    </source>
</evidence>
<dbReference type="Proteomes" id="UP000261285">
    <property type="component" value="Unassembled WGS sequence"/>
</dbReference>
<evidence type="ECO:0000313" key="8">
    <source>
        <dbReference type="Proteomes" id="UP000472916"/>
    </source>
</evidence>
<dbReference type="OrthoDB" id="2056826at2"/>
<evidence type="ECO:0000313" key="7">
    <source>
        <dbReference type="Proteomes" id="UP000446719"/>
    </source>
</evidence>
<dbReference type="GeneID" id="93137186"/>
<evidence type="ECO:0000313" key="4">
    <source>
        <dbReference type="EMBL" id="RGO32983.1"/>
    </source>
</evidence>
<dbReference type="AlphaFoldDB" id="A0A173V7X8"/>
<reference evidence="7 8" key="3">
    <citation type="journal article" date="2019" name="Nat. Med.">
        <title>A library of human gut bacterial isolates paired with longitudinal multiomics data enables mechanistic microbiome research.</title>
        <authorList>
            <person name="Poyet M."/>
            <person name="Groussin M."/>
            <person name="Gibbons S.M."/>
            <person name="Avila-Pacheco J."/>
            <person name="Jiang X."/>
            <person name="Kearney S.M."/>
            <person name="Perrotta A.R."/>
            <person name="Berdy B."/>
            <person name="Zhao S."/>
            <person name="Lieberman T.D."/>
            <person name="Swanson P.K."/>
            <person name="Smith M."/>
            <person name="Roesemann S."/>
            <person name="Alexander J.E."/>
            <person name="Rich S.A."/>
            <person name="Livny J."/>
            <person name="Vlamakis H."/>
            <person name="Clish C."/>
            <person name="Bullock K."/>
            <person name="Deik A."/>
            <person name="Scott J."/>
            <person name="Pierce K.A."/>
            <person name="Xavier R.J."/>
            <person name="Alm E.J."/>
        </authorList>
    </citation>
    <scope>NUCLEOTIDE SEQUENCE [LARGE SCALE GENOMIC DNA]</scope>
    <source>
        <strain evidence="3 8">BIOML-A6</strain>
        <strain evidence="2 7">BIOML-A7</strain>
    </source>
</reference>
<reference evidence="1 5" key="1">
    <citation type="submission" date="2015-09" db="EMBL/GenBank/DDBJ databases">
        <authorList>
            <consortium name="Pathogen Informatics"/>
        </authorList>
    </citation>
    <scope>NUCLEOTIDE SEQUENCE [LARGE SCALE GENOMIC DNA]</scope>
    <source>
        <strain evidence="1 5">2789STDY5834961</strain>
    </source>
</reference>
<dbReference type="EMBL" id="CYXO01000019">
    <property type="protein sequence ID" value="CUN21998.1"/>
    <property type="molecule type" value="Genomic_DNA"/>
</dbReference>
<evidence type="ECO:0000313" key="2">
    <source>
        <dbReference type="EMBL" id="MZK18925.1"/>
    </source>
</evidence>